<name>H1CZZ7_9FIRM</name>
<dbReference type="RefSeq" id="WP_008859431.1">
    <property type="nucleotide sequence ID" value="NZ_JH591187.1"/>
</dbReference>
<evidence type="ECO:0000313" key="2">
    <source>
        <dbReference type="Proteomes" id="UP000003277"/>
    </source>
</evidence>
<dbReference type="InterPro" id="IPR023811">
    <property type="entry name" value="CHP04076"/>
</dbReference>
<comment type="caution">
    <text evidence="1">The sequence shown here is derived from an EMBL/GenBank/DDBJ whole genome shotgun (WGS) entry which is preliminary data.</text>
</comment>
<keyword evidence="2" id="KW-1185">Reference proteome</keyword>
<sequence length="90" mass="10330">MPRRPKIKITCIDRLGKCPCHRGHRIGDSWDFDKDRGQICPMVMHVAFPYIDILRYGGEIPQPGQKKGTALFCCPDVETINVFKIEKVDE</sequence>
<dbReference type="PATRIC" id="fig|742743.3.peg.958"/>
<dbReference type="eggNOG" id="ENOG5032TA9">
    <property type="taxonomic scope" value="Bacteria"/>
</dbReference>
<evidence type="ECO:0000313" key="1">
    <source>
        <dbReference type="EMBL" id="EHO63155.1"/>
    </source>
</evidence>
<dbReference type="STRING" id="742743.HMPREF9453_00935"/>
<organism evidence="1 2">
    <name type="scientific">Dialister succinatiphilus YIT 11850</name>
    <dbReference type="NCBI Taxonomy" id="742743"/>
    <lineage>
        <taxon>Bacteria</taxon>
        <taxon>Bacillati</taxon>
        <taxon>Bacillota</taxon>
        <taxon>Negativicutes</taxon>
        <taxon>Veillonellales</taxon>
        <taxon>Veillonellaceae</taxon>
        <taxon>Dialister</taxon>
    </lineage>
</organism>
<dbReference type="AlphaFoldDB" id="H1CZZ7"/>
<dbReference type="EMBL" id="ADLT01000020">
    <property type="protein sequence ID" value="EHO63155.1"/>
    <property type="molecule type" value="Genomic_DNA"/>
</dbReference>
<dbReference type="Proteomes" id="UP000003277">
    <property type="component" value="Unassembled WGS sequence"/>
</dbReference>
<accession>H1CZZ7</accession>
<protein>
    <submittedName>
        <fullName evidence="1">TIGR04076 family protein</fullName>
    </submittedName>
</protein>
<dbReference type="GeneID" id="98911922"/>
<gene>
    <name evidence="1" type="ORF">HMPREF9453_00935</name>
</gene>
<dbReference type="OrthoDB" id="5518200at2"/>
<proteinExistence type="predicted"/>
<dbReference type="HOGENOM" id="CLU_170248_0_0_9"/>
<dbReference type="NCBIfam" id="TIGR04076">
    <property type="entry name" value="TIGR04076 family protein"/>
    <property type="match status" value="1"/>
</dbReference>
<reference evidence="1 2" key="1">
    <citation type="submission" date="2011-11" db="EMBL/GenBank/DDBJ databases">
        <title>The Genome Sequence of Dialister succinatiphilus YIT 11850.</title>
        <authorList>
            <consortium name="The Broad Institute Genome Sequencing Platform"/>
            <person name="Earl A."/>
            <person name="Ward D."/>
            <person name="Feldgarden M."/>
            <person name="Gevers D."/>
            <person name="Morotomi M."/>
            <person name="Young S.K."/>
            <person name="Zeng Q."/>
            <person name="Gargeya S."/>
            <person name="Fitzgerald M."/>
            <person name="Haas B."/>
            <person name="Abouelleil A."/>
            <person name="Alvarado L."/>
            <person name="Arachchi H.M."/>
            <person name="Berlin A."/>
            <person name="Brown A."/>
            <person name="Chapman S.B."/>
            <person name="Dunbar C."/>
            <person name="Gearin G."/>
            <person name="Goldberg J."/>
            <person name="Griggs A."/>
            <person name="Gujja S."/>
            <person name="Heiman D."/>
            <person name="Howarth C."/>
            <person name="Lui A."/>
            <person name="MacDonald P.J.P."/>
            <person name="Montmayeur A."/>
            <person name="Murphy C."/>
            <person name="Neiman D."/>
            <person name="Pearson M."/>
            <person name="Priest M."/>
            <person name="Roberts A."/>
            <person name="Saif S."/>
            <person name="Shea T."/>
            <person name="Sisk P."/>
            <person name="Stolte C."/>
            <person name="Sykes S."/>
            <person name="Wortman J."/>
            <person name="Nusbaum C."/>
            <person name="Birren B."/>
        </authorList>
    </citation>
    <scope>NUCLEOTIDE SEQUENCE [LARGE SCALE GENOMIC DNA]</scope>
    <source>
        <strain evidence="1 2">YIT 11850</strain>
    </source>
</reference>